<gene>
    <name evidence="4" type="ORF">IOQ59_01550</name>
</gene>
<evidence type="ECO:0000259" key="2">
    <source>
        <dbReference type="Pfam" id="PF00534"/>
    </source>
</evidence>
<feature type="domain" description="Glycosyltransferase subfamily 4-like N-terminal" evidence="3">
    <location>
        <begin position="83"/>
        <end position="190"/>
    </location>
</feature>
<accession>A0A8J7FH37</accession>
<comment type="caution">
    <text evidence="4">The sequence shown here is derived from an EMBL/GenBank/DDBJ whole genome shotgun (WGS) entry which is preliminary data.</text>
</comment>
<organism evidence="4 5">
    <name type="scientific">Pontibacterium sinense</name>
    <dbReference type="NCBI Taxonomy" id="2781979"/>
    <lineage>
        <taxon>Bacteria</taxon>
        <taxon>Pseudomonadati</taxon>
        <taxon>Pseudomonadota</taxon>
        <taxon>Gammaproteobacteria</taxon>
        <taxon>Oceanospirillales</taxon>
        <taxon>Oceanospirillaceae</taxon>
        <taxon>Pontibacterium</taxon>
    </lineage>
</organism>
<dbReference type="RefSeq" id="WP_193951489.1">
    <property type="nucleotide sequence ID" value="NZ_JADEYS010000001.1"/>
</dbReference>
<dbReference type="InterPro" id="IPR028098">
    <property type="entry name" value="Glyco_trans_4-like_N"/>
</dbReference>
<dbReference type="Pfam" id="PF00534">
    <property type="entry name" value="Glycos_transf_1"/>
    <property type="match status" value="1"/>
</dbReference>
<dbReference type="EMBL" id="JADEYS010000001">
    <property type="protein sequence ID" value="MBE9395938.1"/>
    <property type="molecule type" value="Genomic_DNA"/>
</dbReference>
<reference evidence="4" key="1">
    <citation type="submission" date="2020-10" db="EMBL/GenBank/DDBJ databases">
        <title>Bacterium isolated from coastal waters sediment.</title>
        <authorList>
            <person name="Chen R.-J."/>
            <person name="Lu D.-C."/>
            <person name="Zhu K.-L."/>
            <person name="Du Z.-J."/>
        </authorList>
    </citation>
    <scope>NUCLEOTIDE SEQUENCE</scope>
    <source>
        <strain evidence="4">N1Y112</strain>
    </source>
</reference>
<dbReference type="Pfam" id="PF13439">
    <property type="entry name" value="Glyco_transf_4"/>
    <property type="match status" value="1"/>
</dbReference>
<name>A0A8J7FH37_9GAMM</name>
<dbReference type="PANTHER" id="PTHR46401:SF2">
    <property type="entry name" value="GLYCOSYLTRANSFERASE WBBK-RELATED"/>
    <property type="match status" value="1"/>
</dbReference>
<dbReference type="GO" id="GO:0016757">
    <property type="term" value="F:glycosyltransferase activity"/>
    <property type="evidence" value="ECO:0007669"/>
    <property type="project" value="InterPro"/>
</dbReference>
<sequence length="393" mass="43921">MKLLTNVTPLLTPLTGIGHYTRQLLLQIMADESLKECKGISMMGAYEHAELEKLLLPTMAASKGSTSNTTSKTKLINIARQVPYARSIKRILEQYRALQTAKKCHDFLYWEPNYTLLPLENPSVLTVYDLSHLHFPQYHPAERVSLLANKLESSLNQAQKIVTISEYTRNDIVQQFGISADKIDIVSPAVCDSFREVYTSDQLANVRRTYSLPESYILSVATLEPRKNIEGLIKAFSDLPAPLRKRFPLVLVGARGWLNEELEKVLTPLLKKGEAFRLGYVSQADLPLIYAQATCMVYVSFFEGYGMPVAEAMASGVPVLTSKTSSMPEVSQSSALLADPYDRESITSSLLELLEDQDLRSRLSNQGRIIAAEYTWKSSGERLMNTLKQASTA</sequence>
<dbReference type="Proteomes" id="UP000640333">
    <property type="component" value="Unassembled WGS sequence"/>
</dbReference>
<evidence type="ECO:0000256" key="1">
    <source>
        <dbReference type="ARBA" id="ARBA00022679"/>
    </source>
</evidence>
<keyword evidence="5" id="KW-1185">Reference proteome</keyword>
<dbReference type="AlphaFoldDB" id="A0A8J7FH37"/>
<dbReference type="GO" id="GO:0009103">
    <property type="term" value="P:lipopolysaccharide biosynthetic process"/>
    <property type="evidence" value="ECO:0007669"/>
    <property type="project" value="TreeGrafter"/>
</dbReference>
<dbReference type="CDD" id="cd03809">
    <property type="entry name" value="GT4_MtfB-like"/>
    <property type="match status" value="1"/>
</dbReference>
<evidence type="ECO:0000313" key="5">
    <source>
        <dbReference type="Proteomes" id="UP000640333"/>
    </source>
</evidence>
<dbReference type="InterPro" id="IPR001296">
    <property type="entry name" value="Glyco_trans_1"/>
</dbReference>
<dbReference type="Gene3D" id="3.40.50.2000">
    <property type="entry name" value="Glycogen Phosphorylase B"/>
    <property type="match status" value="2"/>
</dbReference>
<keyword evidence="1" id="KW-0808">Transferase</keyword>
<proteinExistence type="predicted"/>
<dbReference type="SUPFAM" id="SSF53756">
    <property type="entry name" value="UDP-Glycosyltransferase/glycogen phosphorylase"/>
    <property type="match status" value="1"/>
</dbReference>
<dbReference type="PANTHER" id="PTHR46401">
    <property type="entry name" value="GLYCOSYLTRANSFERASE WBBK-RELATED"/>
    <property type="match status" value="1"/>
</dbReference>
<evidence type="ECO:0000259" key="3">
    <source>
        <dbReference type="Pfam" id="PF13439"/>
    </source>
</evidence>
<evidence type="ECO:0000313" key="4">
    <source>
        <dbReference type="EMBL" id="MBE9395938.1"/>
    </source>
</evidence>
<protein>
    <submittedName>
        <fullName evidence="4">Glycosyltransferase family 4 protein</fullName>
    </submittedName>
</protein>
<feature type="domain" description="Glycosyl transferase family 1" evidence="2">
    <location>
        <begin position="214"/>
        <end position="368"/>
    </location>
</feature>